<dbReference type="SUPFAM" id="SSF46458">
    <property type="entry name" value="Globin-like"/>
    <property type="match status" value="1"/>
</dbReference>
<keyword evidence="3" id="KW-0479">Metal-binding</keyword>
<dbReference type="RefSeq" id="WP_354614284.1">
    <property type="nucleotide sequence ID" value="NZ_JBEXAE010000002.1"/>
</dbReference>
<evidence type="ECO:0000313" key="6">
    <source>
        <dbReference type="Proteomes" id="UP001549799"/>
    </source>
</evidence>
<evidence type="ECO:0000256" key="1">
    <source>
        <dbReference type="ARBA" id="ARBA00022448"/>
    </source>
</evidence>
<accession>A0ABV2SRX0</accession>
<evidence type="ECO:0000256" key="3">
    <source>
        <dbReference type="ARBA" id="ARBA00022723"/>
    </source>
</evidence>
<keyword evidence="4" id="KW-0408">Iron</keyword>
<sequence length="87" mass="10787">MRILNFWWILYYTKVQQDDLIGVIFNKVIENNWAEHLEKMYRFWQTLLLGDHTYYGSPFAPHAKLPLRQEHFDRWLQLFTTILDDHF</sequence>
<keyword evidence="2" id="KW-0349">Heme</keyword>
<organism evidence="5 6">
    <name type="scientific">Sediminicola arcticus</name>
    <dbReference type="NCBI Taxonomy" id="1574308"/>
    <lineage>
        <taxon>Bacteria</taxon>
        <taxon>Pseudomonadati</taxon>
        <taxon>Bacteroidota</taxon>
        <taxon>Flavobacteriia</taxon>
        <taxon>Flavobacteriales</taxon>
        <taxon>Flavobacteriaceae</taxon>
        <taxon>Sediminicola</taxon>
    </lineage>
</organism>
<evidence type="ECO:0000313" key="5">
    <source>
        <dbReference type="EMBL" id="MET6989903.1"/>
    </source>
</evidence>
<dbReference type="InterPro" id="IPR009050">
    <property type="entry name" value="Globin-like_sf"/>
</dbReference>
<proteinExistence type="predicted"/>
<dbReference type="InterPro" id="IPR001486">
    <property type="entry name" value="Hemoglobin_trunc"/>
</dbReference>
<name>A0ABV2SRX0_9FLAO</name>
<dbReference type="Pfam" id="PF01152">
    <property type="entry name" value="Bac_globin"/>
    <property type="match status" value="1"/>
</dbReference>
<gene>
    <name evidence="5" type="ORF">ABXZ36_04485</name>
</gene>
<dbReference type="CDD" id="cd08916">
    <property type="entry name" value="TrHb3_P"/>
    <property type="match status" value="1"/>
</dbReference>
<dbReference type="Gene3D" id="1.10.490.10">
    <property type="entry name" value="Globins"/>
    <property type="match status" value="1"/>
</dbReference>
<evidence type="ECO:0000256" key="2">
    <source>
        <dbReference type="ARBA" id="ARBA00022617"/>
    </source>
</evidence>
<reference evidence="5 6" key="1">
    <citation type="submission" date="2024-07" db="EMBL/GenBank/DDBJ databases">
        <title>The genome sequence of type strain Sediminicola arcticus GDMCC 1.2805.</title>
        <authorList>
            <person name="Liu Y."/>
        </authorList>
    </citation>
    <scope>NUCLEOTIDE SEQUENCE [LARGE SCALE GENOMIC DNA]</scope>
    <source>
        <strain evidence="5 6">GDMCC 1.2805</strain>
    </source>
</reference>
<dbReference type="EMBL" id="JBEXAE010000002">
    <property type="protein sequence ID" value="MET6989903.1"/>
    <property type="molecule type" value="Genomic_DNA"/>
</dbReference>
<evidence type="ECO:0000256" key="4">
    <source>
        <dbReference type="ARBA" id="ARBA00023004"/>
    </source>
</evidence>
<protein>
    <submittedName>
        <fullName evidence="5">Group III truncated hemoglobin</fullName>
    </submittedName>
</protein>
<comment type="caution">
    <text evidence="5">The sequence shown here is derived from an EMBL/GenBank/DDBJ whole genome shotgun (WGS) entry which is preliminary data.</text>
</comment>
<dbReference type="InterPro" id="IPR012292">
    <property type="entry name" value="Globin/Proto"/>
</dbReference>
<dbReference type="Proteomes" id="UP001549799">
    <property type="component" value="Unassembled WGS sequence"/>
</dbReference>
<keyword evidence="6" id="KW-1185">Reference proteome</keyword>
<keyword evidence="1" id="KW-0813">Transport</keyword>